<dbReference type="Gene3D" id="3.40.50.1000">
    <property type="entry name" value="HAD superfamily/HAD-like"/>
    <property type="match status" value="1"/>
</dbReference>
<dbReference type="Proteomes" id="UP000003330">
    <property type="component" value="Unassembled WGS sequence"/>
</dbReference>
<dbReference type="GO" id="GO:0016787">
    <property type="term" value="F:hydrolase activity"/>
    <property type="evidence" value="ECO:0007669"/>
    <property type="project" value="UniProtKB-KW"/>
</dbReference>
<keyword evidence="2" id="KW-1185">Reference proteome</keyword>
<name>G5K638_9STRE</name>
<dbReference type="InterPro" id="IPR036412">
    <property type="entry name" value="HAD-like_sf"/>
</dbReference>
<comment type="caution">
    <text evidence="1">The sequence shown here is derived from an EMBL/GenBank/DDBJ whole genome shotgun (WGS) entry which is preliminary data.</text>
</comment>
<reference evidence="1 2" key="1">
    <citation type="journal article" date="2014" name="Int. J. Syst. Evol. Microbiol.">
        <title>Phylogenomics and the dynamic genome evolution of the genus Streptococcus.</title>
        <authorList>
            <consortium name="The Broad Institute Genome Sequencing Platform"/>
            <person name="Richards V.P."/>
            <person name="Palmer S.R."/>
            <person name="Pavinski Bitar P.D."/>
            <person name="Qin X."/>
            <person name="Weinstock G.M."/>
            <person name="Highlander S.K."/>
            <person name="Town C.D."/>
            <person name="Burne R.A."/>
            <person name="Stanhope M.J."/>
        </authorList>
    </citation>
    <scope>NUCLEOTIDE SEQUENCE [LARGE SCALE GENOMIC DNA]</scope>
    <source>
        <strain evidence="1 2">707-05</strain>
    </source>
</reference>
<dbReference type="EMBL" id="AEUX02000008">
    <property type="protein sequence ID" value="EHI68633.1"/>
    <property type="molecule type" value="Genomic_DNA"/>
</dbReference>
<dbReference type="CDD" id="cd01427">
    <property type="entry name" value="HAD_like"/>
    <property type="match status" value="1"/>
</dbReference>
<dbReference type="InterPro" id="IPR023214">
    <property type="entry name" value="HAD_sf"/>
</dbReference>
<dbReference type="SUPFAM" id="SSF56784">
    <property type="entry name" value="HAD-like"/>
    <property type="match status" value="1"/>
</dbReference>
<evidence type="ECO:0000313" key="2">
    <source>
        <dbReference type="Proteomes" id="UP000003330"/>
    </source>
</evidence>
<dbReference type="STRING" id="764299.STRIC_0525"/>
<gene>
    <name evidence="1" type="ORF">STRIC_0525</name>
</gene>
<organism evidence="1 2">
    <name type="scientific">Streptococcus ictaluri 707-05</name>
    <dbReference type="NCBI Taxonomy" id="764299"/>
    <lineage>
        <taxon>Bacteria</taxon>
        <taxon>Bacillati</taxon>
        <taxon>Bacillota</taxon>
        <taxon>Bacilli</taxon>
        <taxon>Lactobacillales</taxon>
        <taxon>Streptococcaceae</taxon>
        <taxon>Streptococcus</taxon>
    </lineage>
</organism>
<proteinExistence type="predicted"/>
<dbReference type="Pfam" id="PF13419">
    <property type="entry name" value="HAD_2"/>
    <property type="match status" value="1"/>
</dbReference>
<dbReference type="AlphaFoldDB" id="G5K638"/>
<evidence type="ECO:0000313" key="1">
    <source>
        <dbReference type="EMBL" id="EHI68633.1"/>
    </source>
</evidence>
<sequence length="267" mass="29985">MITKQKEFVFCVDSDGCAMDTMTYKHQLFFGPIAADIFAIDHREAFLKEWDRINLFSKTRGVNRFVGLVMGLEYANISGINMLKDWVRSTDSLSNASLEARLKAEPSQDLQIALDWSNEVNRHIRAYEGQALAFQGALEGLAKLKELGKVFVVSSANKEAVLEEWQEQGLMAHVDDFYCQDRGKKEDVIAQFIREGYDKDKIMMIGDSPGDLDAADSNDVAFFPILVGKEASFWSDLKEEVAPAFVEGSLSAVDLSSFKEAFWHNLA</sequence>
<accession>G5K638</accession>
<dbReference type="RefSeq" id="WP_008090620.1">
    <property type="nucleotide sequence ID" value="NZ_AEUX02000008.1"/>
</dbReference>
<protein>
    <submittedName>
        <fullName evidence="1">Hydrolase, haloacid dehalogenase-like family protein</fullName>
    </submittedName>
</protein>
<dbReference type="InterPro" id="IPR041492">
    <property type="entry name" value="HAD_2"/>
</dbReference>
<dbReference type="eggNOG" id="COG0546">
    <property type="taxonomic scope" value="Bacteria"/>
</dbReference>
<dbReference type="OrthoDB" id="9796026at2"/>